<comment type="caution">
    <text evidence="2">The sequence shown here is derived from an EMBL/GenBank/DDBJ whole genome shotgun (WGS) entry which is preliminary data.</text>
</comment>
<accession>A0A1F5F5D9</accession>
<gene>
    <name evidence="2" type="ORF">A2228_00090</name>
</gene>
<dbReference type="EMBL" id="MFAK01000024">
    <property type="protein sequence ID" value="OGD74829.1"/>
    <property type="molecule type" value="Genomic_DNA"/>
</dbReference>
<dbReference type="AlphaFoldDB" id="A0A1F5F5D9"/>
<reference evidence="2 3" key="1">
    <citation type="journal article" date="2016" name="Nat. Commun.">
        <title>Thousands of microbial genomes shed light on interconnected biogeochemical processes in an aquifer system.</title>
        <authorList>
            <person name="Anantharaman K."/>
            <person name="Brown C.T."/>
            <person name="Hug L.A."/>
            <person name="Sharon I."/>
            <person name="Castelle C.J."/>
            <person name="Probst A.J."/>
            <person name="Thomas B.C."/>
            <person name="Singh A."/>
            <person name="Wilkins M.J."/>
            <person name="Karaoz U."/>
            <person name="Brodie E.L."/>
            <person name="Williams K.H."/>
            <person name="Hubbard S.S."/>
            <person name="Banfield J.F."/>
        </authorList>
    </citation>
    <scope>NUCLEOTIDE SEQUENCE [LARGE SCALE GENOMIC DNA]</scope>
</reference>
<protein>
    <submittedName>
        <fullName evidence="2">Uncharacterized protein</fullName>
    </submittedName>
</protein>
<keyword evidence="1" id="KW-0472">Membrane</keyword>
<keyword evidence="1" id="KW-0812">Transmembrane</keyword>
<name>A0A1F5F5D9_9BACT</name>
<evidence type="ECO:0000256" key="1">
    <source>
        <dbReference type="SAM" id="Phobius"/>
    </source>
</evidence>
<evidence type="ECO:0000313" key="2">
    <source>
        <dbReference type="EMBL" id="OGD74829.1"/>
    </source>
</evidence>
<organism evidence="2 3">
    <name type="scientific">Candidatus Collierbacteria bacterium RIFOXYA2_FULL_46_10</name>
    <dbReference type="NCBI Taxonomy" id="1817726"/>
    <lineage>
        <taxon>Bacteria</taxon>
        <taxon>Candidatus Collieribacteriota</taxon>
    </lineage>
</organism>
<evidence type="ECO:0000313" key="3">
    <source>
        <dbReference type="Proteomes" id="UP000176191"/>
    </source>
</evidence>
<feature type="transmembrane region" description="Helical" evidence="1">
    <location>
        <begin position="20"/>
        <end position="39"/>
    </location>
</feature>
<keyword evidence="1" id="KW-1133">Transmembrane helix</keyword>
<dbReference type="Proteomes" id="UP000176191">
    <property type="component" value="Unassembled WGS sequence"/>
</dbReference>
<proteinExistence type="predicted"/>
<sequence>MTTIVNTPPATNESGNNIRMAVGIIALVVVIYLFFLYGLPALRNVQTGAPQINVPTQIIVPDEVDVNINQAK</sequence>